<reference evidence="1" key="2">
    <citation type="submission" date="2015-02" db="UniProtKB">
        <authorList>
            <consortium name="EnsemblMetazoa"/>
        </authorList>
    </citation>
    <scope>IDENTIFICATION</scope>
</reference>
<reference evidence="2" key="1">
    <citation type="submission" date="2011-05" db="EMBL/GenBank/DDBJ databases">
        <authorList>
            <person name="Richards S.R."/>
            <person name="Qu J."/>
            <person name="Jiang H."/>
            <person name="Jhangiani S.N."/>
            <person name="Agravi P."/>
            <person name="Goodspeed R."/>
            <person name="Gross S."/>
            <person name="Mandapat C."/>
            <person name="Jackson L."/>
            <person name="Mathew T."/>
            <person name="Pu L."/>
            <person name="Thornton R."/>
            <person name="Saada N."/>
            <person name="Wilczek-Boney K.B."/>
            <person name="Lee S."/>
            <person name="Kovar C."/>
            <person name="Wu Y."/>
            <person name="Scherer S.E."/>
            <person name="Worley K.C."/>
            <person name="Muzny D.M."/>
            <person name="Gibbs R."/>
        </authorList>
    </citation>
    <scope>NUCLEOTIDE SEQUENCE</scope>
    <source>
        <strain evidence="2">Brora</strain>
    </source>
</reference>
<name>T1J2S1_STRMM</name>
<protein>
    <submittedName>
        <fullName evidence="1">Uncharacterized protein</fullName>
    </submittedName>
</protein>
<dbReference type="EnsemblMetazoa" id="SMAR007869-RA">
    <property type="protein sequence ID" value="SMAR007869-PA"/>
    <property type="gene ID" value="SMAR007869"/>
</dbReference>
<organism evidence="1 2">
    <name type="scientific">Strigamia maritima</name>
    <name type="common">European centipede</name>
    <name type="synonym">Geophilus maritimus</name>
    <dbReference type="NCBI Taxonomy" id="126957"/>
    <lineage>
        <taxon>Eukaryota</taxon>
        <taxon>Metazoa</taxon>
        <taxon>Ecdysozoa</taxon>
        <taxon>Arthropoda</taxon>
        <taxon>Myriapoda</taxon>
        <taxon>Chilopoda</taxon>
        <taxon>Pleurostigmophora</taxon>
        <taxon>Geophilomorpha</taxon>
        <taxon>Linotaeniidae</taxon>
        <taxon>Strigamia</taxon>
    </lineage>
</organism>
<dbReference type="HOGENOM" id="CLU_2963745_0_0_1"/>
<keyword evidence="2" id="KW-1185">Reference proteome</keyword>
<dbReference type="EMBL" id="JH431808">
    <property type="status" value="NOT_ANNOTATED_CDS"/>
    <property type="molecule type" value="Genomic_DNA"/>
</dbReference>
<accession>T1J2S1</accession>
<evidence type="ECO:0000313" key="1">
    <source>
        <dbReference type="EnsemblMetazoa" id="SMAR007869-PA"/>
    </source>
</evidence>
<proteinExistence type="predicted"/>
<evidence type="ECO:0000313" key="2">
    <source>
        <dbReference type="Proteomes" id="UP000014500"/>
    </source>
</evidence>
<sequence length="59" mass="7118">MKDSSVVEEGRRHKETKIYYEIAINFTRGRKSKQVTTIKHFLTMGKRFTWMIENKQRIA</sequence>
<dbReference type="Proteomes" id="UP000014500">
    <property type="component" value="Unassembled WGS sequence"/>
</dbReference>
<dbReference type="AlphaFoldDB" id="T1J2S1"/>